<feature type="coiled-coil region" evidence="3">
    <location>
        <begin position="190"/>
        <end position="217"/>
    </location>
</feature>
<evidence type="ECO:0000313" key="6">
    <source>
        <dbReference type="Proteomes" id="UP000292052"/>
    </source>
</evidence>
<dbReference type="GO" id="GO:0005886">
    <property type="term" value="C:plasma membrane"/>
    <property type="evidence" value="ECO:0007669"/>
    <property type="project" value="UniProtKB-SubCell"/>
</dbReference>
<comment type="subcellular location">
    <subcellularLocation>
        <location evidence="1">Cell membrane</location>
        <topology evidence="1">Single-pass type II membrane protein</topology>
    </subcellularLocation>
</comment>
<accession>A0A482VEK1</accession>
<dbReference type="SUPFAM" id="SSF55486">
    <property type="entry name" value="Metalloproteases ('zincins'), catalytic domain"/>
    <property type="match status" value="2"/>
</dbReference>
<proteinExistence type="inferred from homology"/>
<dbReference type="GO" id="GO:0046872">
    <property type="term" value="F:metal ion binding"/>
    <property type="evidence" value="ECO:0007669"/>
    <property type="project" value="UniProtKB-KW"/>
</dbReference>
<evidence type="ECO:0000256" key="2">
    <source>
        <dbReference type="ARBA" id="ARBA00007357"/>
    </source>
</evidence>
<dbReference type="GO" id="GO:0004222">
    <property type="term" value="F:metalloendopeptidase activity"/>
    <property type="evidence" value="ECO:0007669"/>
    <property type="project" value="InterPro"/>
</dbReference>
<dbReference type="Pfam" id="PF05649">
    <property type="entry name" value="Peptidase_M13_N"/>
    <property type="match status" value="1"/>
</dbReference>
<keyword evidence="6" id="KW-1185">Reference proteome</keyword>
<dbReference type="InterPro" id="IPR008753">
    <property type="entry name" value="Peptidase_M13_N"/>
</dbReference>
<feature type="domain" description="Peptidase M13 N-terminal" evidence="4">
    <location>
        <begin position="22"/>
        <end position="262"/>
    </location>
</feature>
<dbReference type="AlphaFoldDB" id="A0A482VEK1"/>
<dbReference type="InterPro" id="IPR024079">
    <property type="entry name" value="MetalloPept_cat_dom_sf"/>
</dbReference>
<evidence type="ECO:0000256" key="1">
    <source>
        <dbReference type="ARBA" id="ARBA00004401"/>
    </source>
</evidence>
<evidence type="ECO:0000313" key="5">
    <source>
        <dbReference type="EMBL" id="RZB66679.1"/>
    </source>
</evidence>
<sequence length="384" mass="43453">MFSGVYGIVSSNYNNYANCGVQRNFYNFVCGNFMSDDRSGVASIIEGEKTKSVDKLKAIILEPIGVDDSKSLRLQKQFYQSCTNLTAIDADNDGTFWHLITDLGGWPVAVGNDWNESAFDLVELTVGLRKAGLQHDWFLDVSVYSAQGANIILEINVPDNANKIEGEMRQSYVDLMTEIAIAFGAHDHVAKAEMQQVMFFENKLADLAEEMENQNEHLYGGPPELMTIGQVQATWQKVNWLGLLGQITNKKLSEDQQTFLQEFFMDSSTTTDVHMNCFHTLLENMADYTGINLSYEAYQQWLKENGGEVLTLPGLDFSSNQMFWLGYGSLMCHVPVTELNYSRYNHMLPSYRIIGSFRNSFYFGKDFKCELGSNMNPHDKCQIL</sequence>
<reference evidence="5 6" key="1">
    <citation type="submission" date="2017-03" db="EMBL/GenBank/DDBJ databases">
        <title>Genome of the blue death feigning beetle - Asbolus verrucosus.</title>
        <authorList>
            <person name="Rider S.D."/>
        </authorList>
    </citation>
    <scope>NUCLEOTIDE SEQUENCE [LARGE SCALE GENOMIC DNA]</scope>
    <source>
        <strain evidence="5">Butters</strain>
        <tissue evidence="5">Head and leg muscle</tissue>
    </source>
</reference>
<keyword evidence="3" id="KW-0175">Coiled coil</keyword>
<dbReference type="InterPro" id="IPR000718">
    <property type="entry name" value="Peptidase_M13"/>
</dbReference>
<organism evidence="5 6">
    <name type="scientific">Asbolus verrucosus</name>
    <name type="common">Desert ironclad beetle</name>
    <dbReference type="NCBI Taxonomy" id="1661398"/>
    <lineage>
        <taxon>Eukaryota</taxon>
        <taxon>Metazoa</taxon>
        <taxon>Ecdysozoa</taxon>
        <taxon>Arthropoda</taxon>
        <taxon>Hexapoda</taxon>
        <taxon>Insecta</taxon>
        <taxon>Pterygota</taxon>
        <taxon>Neoptera</taxon>
        <taxon>Endopterygota</taxon>
        <taxon>Coleoptera</taxon>
        <taxon>Polyphaga</taxon>
        <taxon>Cucujiformia</taxon>
        <taxon>Tenebrionidae</taxon>
        <taxon>Pimeliinae</taxon>
        <taxon>Asbolus</taxon>
    </lineage>
</organism>
<dbReference type="EMBL" id="QDEB01109412">
    <property type="protein sequence ID" value="RZB66679.1"/>
    <property type="molecule type" value="Genomic_DNA"/>
</dbReference>
<comment type="similarity">
    <text evidence="2">Belongs to the peptidase M13 family.</text>
</comment>
<dbReference type="Gene3D" id="3.40.390.10">
    <property type="entry name" value="Collagenase (Catalytic Domain)"/>
    <property type="match status" value="1"/>
</dbReference>
<gene>
    <name evidence="5" type="ORF">BDFB_006093</name>
</gene>
<evidence type="ECO:0000256" key="3">
    <source>
        <dbReference type="SAM" id="Coils"/>
    </source>
</evidence>
<dbReference type="PROSITE" id="PS51885">
    <property type="entry name" value="NEPRILYSIN"/>
    <property type="match status" value="1"/>
</dbReference>
<protein>
    <submittedName>
        <fullName evidence="5">Peptidase M13 N domain containing protein</fullName>
    </submittedName>
</protein>
<evidence type="ECO:0000259" key="4">
    <source>
        <dbReference type="Pfam" id="PF05649"/>
    </source>
</evidence>
<dbReference type="PANTHER" id="PTHR11733:SF133">
    <property type="entry name" value="PHOSPHATE-REGULATING NEUTRAL ENDOPEPTIDASE PHEX"/>
    <property type="match status" value="1"/>
</dbReference>
<dbReference type="GO" id="GO:0016485">
    <property type="term" value="P:protein processing"/>
    <property type="evidence" value="ECO:0007669"/>
    <property type="project" value="TreeGrafter"/>
</dbReference>
<name>A0A482VEK1_ASBVE</name>
<dbReference type="OrthoDB" id="6475849at2759"/>
<dbReference type="PANTHER" id="PTHR11733">
    <property type="entry name" value="ZINC METALLOPROTEASE FAMILY M13 NEPRILYSIN-RELATED"/>
    <property type="match status" value="1"/>
</dbReference>
<dbReference type="Proteomes" id="UP000292052">
    <property type="component" value="Unassembled WGS sequence"/>
</dbReference>
<comment type="caution">
    <text evidence="5">The sequence shown here is derived from an EMBL/GenBank/DDBJ whole genome shotgun (WGS) entry which is preliminary data.</text>
</comment>